<proteinExistence type="predicted"/>
<name>A0AC35FAX7_9BILA</name>
<dbReference type="WBParaSite" id="PS1159_v2.g15576.t1">
    <property type="protein sequence ID" value="PS1159_v2.g15576.t1"/>
    <property type="gene ID" value="PS1159_v2.g15576"/>
</dbReference>
<evidence type="ECO:0000313" key="2">
    <source>
        <dbReference type="WBParaSite" id="PS1159_v2.g15576.t1"/>
    </source>
</evidence>
<evidence type="ECO:0000313" key="1">
    <source>
        <dbReference type="Proteomes" id="UP000887580"/>
    </source>
</evidence>
<accession>A0AC35FAX7</accession>
<organism evidence="1 2">
    <name type="scientific">Panagrolaimus sp. PS1159</name>
    <dbReference type="NCBI Taxonomy" id="55785"/>
    <lineage>
        <taxon>Eukaryota</taxon>
        <taxon>Metazoa</taxon>
        <taxon>Ecdysozoa</taxon>
        <taxon>Nematoda</taxon>
        <taxon>Chromadorea</taxon>
        <taxon>Rhabditida</taxon>
        <taxon>Tylenchina</taxon>
        <taxon>Panagrolaimomorpha</taxon>
        <taxon>Panagrolaimoidea</taxon>
        <taxon>Panagrolaimidae</taxon>
        <taxon>Panagrolaimus</taxon>
    </lineage>
</organism>
<protein>
    <submittedName>
        <fullName evidence="2">Uncharacterized protein</fullName>
    </submittedName>
</protein>
<reference evidence="2" key="1">
    <citation type="submission" date="2022-11" db="UniProtKB">
        <authorList>
            <consortium name="WormBaseParasite"/>
        </authorList>
    </citation>
    <scope>IDENTIFICATION</scope>
</reference>
<sequence length="202" mass="23613">METIIDAMENEISEKKNDYFIKNVIFSMGFDLLCYEPNIENAIKNLLYFLRKFVEVLRAAFDPNGPKRFKSMSTSTDSISIQIPKLIILTIPFIDSHPFATTFKHQIMAMNEALRKYVKENKEKSFNNFNQIIEIYDWESEAHDYGQCNRADLESRFKVLTTALSEKHQMFMVKHESDSHGFEQNDSNGYDSQDYDSEELQG</sequence>
<dbReference type="Proteomes" id="UP000887580">
    <property type="component" value="Unplaced"/>
</dbReference>